<dbReference type="Proteomes" id="UP001174936">
    <property type="component" value="Unassembled WGS sequence"/>
</dbReference>
<organism evidence="1 2">
    <name type="scientific">Cercophora newfieldiana</name>
    <dbReference type="NCBI Taxonomy" id="92897"/>
    <lineage>
        <taxon>Eukaryota</taxon>
        <taxon>Fungi</taxon>
        <taxon>Dikarya</taxon>
        <taxon>Ascomycota</taxon>
        <taxon>Pezizomycotina</taxon>
        <taxon>Sordariomycetes</taxon>
        <taxon>Sordariomycetidae</taxon>
        <taxon>Sordariales</taxon>
        <taxon>Lasiosphaeriaceae</taxon>
        <taxon>Cercophora</taxon>
    </lineage>
</organism>
<accession>A0AA40CKN6</accession>
<name>A0AA40CKN6_9PEZI</name>
<sequence>MHTITGDFGFLDSDTGSGFSSEIESCLEALRKMQPFNNLAILESFSQDFVR</sequence>
<dbReference type="AlphaFoldDB" id="A0AA40CKN6"/>
<evidence type="ECO:0000313" key="2">
    <source>
        <dbReference type="Proteomes" id="UP001174936"/>
    </source>
</evidence>
<dbReference type="EMBL" id="JAULSV010000006">
    <property type="protein sequence ID" value="KAK0641932.1"/>
    <property type="molecule type" value="Genomic_DNA"/>
</dbReference>
<keyword evidence="2" id="KW-1185">Reference proteome</keyword>
<comment type="caution">
    <text evidence="1">The sequence shown here is derived from an EMBL/GenBank/DDBJ whole genome shotgun (WGS) entry which is preliminary data.</text>
</comment>
<protein>
    <submittedName>
        <fullName evidence="1">Uncharacterized protein</fullName>
    </submittedName>
</protein>
<proteinExistence type="predicted"/>
<reference evidence="1" key="1">
    <citation type="submission" date="2023-06" db="EMBL/GenBank/DDBJ databases">
        <title>Genome-scale phylogeny and comparative genomics of the fungal order Sordariales.</title>
        <authorList>
            <consortium name="Lawrence Berkeley National Laboratory"/>
            <person name="Hensen N."/>
            <person name="Bonometti L."/>
            <person name="Westerberg I."/>
            <person name="Brannstrom I.O."/>
            <person name="Guillou S."/>
            <person name="Cros-Aarteil S."/>
            <person name="Calhoun S."/>
            <person name="Haridas S."/>
            <person name="Kuo A."/>
            <person name="Mondo S."/>
            <person name="Pangilinan J."/>
            <person name="Riley R."/>
            <person name="Labutti K."/>
            <person name="Andreopoulos B."/>
            <person name="Lipzen A."/>
            <person name="Chen C."/>
            <person name="Yanf M."/>
            <person name="Daum C."/>
            <person name="Ng V."/>
            <person name="Clum A."/>
            <person name="Steindorff A."/>
            <person name="Ohm R."/>
            <person name="Martin F."/>
            <person name="Silar P."/>
            <person name="Natvig D."/>
            <person name="Lalanne C."/>
            <person name="Gautier V."/>
            <person name="Ament-Velasquez S.L."/>
            <person name="Kruys A."/>
            <person name="Hutchinson M.I."/>
            <person name="Powell A.J."/>
            <person name="Barry K."/>
            <person name="Miller A.N."/>
            <person name="Grigoriev I.V."/>
            <person name="Debuchy R."/>
            <person name="Gladieux P."/>
            <person name="Thoren M.H."/>
            <person name="Johannesson H."/>
        </authorList>
    </citation>
    <scope>NUCLEOTIDE SEQUENCE</scope>
    <source>
        <strain evidence="1">SMH2532-1</strain>
    </source>
</reference>
<evidence type="ECO:0000313" key="1">
    <source>
        <dbReference type="EMBL" id="KAK0641932.1"/>
    </source>
</evidence>
<gene>
    <name evidence="1" type="ORF">B0T16DRAFT_420736</name>
</gene>